<accession>A0A1G8CW10</accession>
<dbReference type="EMBL" id="FNDG01000005">
    <property type="protein sequence ID" value="SDH49524.1"/>
    <property type="molecule type" value="Genomic_DNA"/>
</dbReference>
<dbReference type="STRING" id="29435.SAMN05216588_10550"/>
<name>A0A1G8CW10_9GAMM</name>
<organism evidence="1 2">
    <name type="scientific">Phytopseudomonas flavescens</name>
    <dbReference type="NCBI Taxonomy" id="29435"/>
    <lineage>
        <taxon>Bacteria</taxon>
        <taxon>Pseudomonadati</taxon>
        <taxon>Pseudomonadota</taxon>
        <taxon>Gammaproteobacteria</taxon>
        <taxon>Pseudomonadales</taxon>
        <taxon>Pseudomonadaceae</taxon>
        <taxon>Phytopseudomonas</taxon>
    </lineage>
</organism>
<evidence type="ECO:0000313" key="1">
    <source>
        <dbReference type="EMBL" id="SDH49524.1"/>
    </source>
</evidence>
<sequence>MEHSTDDANEDDPCGRLLQRLTSALDEADSLARLSDAPSGDMEVRGLSAAELALIMAYLANDRDWLKVWYAMSAQRCASGGLPL</sequence>
<proteinExistence type="predicted"/>
<protein>
    <submittedName>
        <fullName evidence="1">Uncharacterized protein</fullName>
    </submittedName>
</protein>
<dbReference type="RefSeq" id="WP_084304238.1">
    <property type="nucleotide sequence ID" value="NZ_FNDG01000005.1"/>
</dbReference>
<evidence type="ECO:0000313" key="2">
    <source>
        <dbReference type="Proteomes" id="UP000198606"/>
    </source>
</evidence>
<dbReference type="Proteomes" id="UP000198606">
    <property type="component" value="Unassembled WGS sequence"/>
</dbReference>
<dbReference type="AlphaFoldDB" id="A0A1G8CW10"/>
<reference evidence="1 2" key="1">
    <citation type="submission" date="2016-10" db="EMBL/GenBank/DDBJ databases">
        <authorList>
            <person name="de Groot N.N."/>
        </authorList>
    </citation>
    <scope>NUCLEOTIDE SEQUENCE [LARGE SCALE GENOMIC DNA]</scope>
    <source>
        <strain evidence="1 2">LMG 18387</strain>
    </source>
</reference>
<gene>
    <name evidence="1" type="ORF">SAMN05216588_10550</name>
</gene>